<name>A0A0B7B1T8_9EUPU</name>
<sequence>SSLRKEKIELEDALEELDTQHCQAQDQLIKQRDHLIAQLSEHTVQIQQQNEEIEQLNKWLKEAQDVQRGEDEREKLDIEQHLLLEEKCKRVEAEFAELKSKSFNSSIEKEIADLREKLSKGGLVINDLHMDKQELEEELKSAKEETAVKVQKVKEMREANVIL</sequence>
<dbReference type="AlphaFoldDB" id="A0A0B7B1T8"/>
<evidence type="ECO:0000313" key="2">
    <source>
        <dbReference type="EMBL" id="CEK86963.1"/>
    </source>
</evidence>
<proteinExistence type="predicted"/>
<accession>A0A0B7B1T8</accession>
<protein>
    <submittedName>
        <fullName evidence="2">Uncharacterized protein</fullName>
    </submittedName>
</protein>
<feature type="non-terminal residue" evidence="2">
    <location>
        <position position="1"/>
    </location>
</feature>
<dbReference type="EMBL" id="HACG01040098">
    <property type="protein sequence ID" value="CEK86963.1"/>
    <property type="molecule type" value="Transcribed_RNA"/>
</dbReference>
<reference evidence="2" key="1">
    <citation type="submission" date="2014-12" db="EMBL/GenBank/DDBJ databases">
        <title>Insight into the proteome of Arion vulgaris.</title>
        <authorList>
            <person name="Aradska J."/>
            <person name="Bulat T."/>
            <person name="Smidak R."/>
            <person name="Sarate P."/>
            <person name="Gangsoo J."/>
            <person name="Sialana F."/>
            <person name="Bilban M."/>
            <person name="Lubec G."/>
        </authorList>
    </citation>
    <scope>NUCLEOTIDE SEQUENCE</scope>
    <source>
        <tissue evidence="2">Skin</tissue>
    </source>
</reference>
<gene>
    <name evidence="2" type="primary">ORF156602</name>
</gene>
<organism evidence="2">
    <name type="scientific">Arion vulgaris</name>
    <dbReference type="NCBI Taxonomy" id="1028688"/>
    <lineage>
        <taxon>Eukaryota</taxon>
        <taxon>Metazoa</taxon>
        <taxon>Spiralia</taxon>
        <taxon>Lophotrochozoa</taxon>
        <taxon>Mollusca</taxon>
        <taxon>Gastropoda</taxon>
        <taxon>Heterobranchia</taxon>
        <taxon>Euthyneura</taxon>
        <taxon>Panpulmonata</taxon>
        <taxon>Eupulmonata</taxon>
        <taxon>Stylommatophora</taxon>
        <taxon>Helicina</taxon>
        <taxon>Arionoidea</taxon>
        <taxon>Arionidae</taxon>
        <taxon>Arion</taxon>
    </lineage>
</organism>
<evidence type="ECO:0000256" key="1">
    <source>
        <dbReference type="SAM" id="Coils"/>
    </source>
</evidence>
<keyword evidence="1" id="KW-0175">Coiled coil</keyword>
<feature type="coiled-coil region" evidence="1">
    <location>
        <begin position="3"/>
        <end position="101"/>
    </location>
</feature>
<feature type="coiled-coil region" evidence="1">
    <location>
        <begin position="125"/>
        <end position="152"/>
    </location>
</feature>
<feature type="non-terminal residue" evidence="2">
    <location>
        <position position="163"/>
    </location>
</feature>